<dbReference type="PANTHER" id="PTHR13789:SF236">
    <property type="entry name" value="MONOOXYGENASE, PUTATIVE (AFU_ORTHOLOGUE AFUA_6G12060)-RELATED"/>
    <property type="match status" value="1"/>
</dbReference>
<keyword evidence="8" id="KW-1185">Reference proteome</keyword>
<evidence type="ECO:0000256" key="4">
    <source>
        <dbReference type="ARBA" id="ARBA00023002"/>
    </source>
</evidence>
<dbReference type="InterPro" id="IPR036188">
    <property type="entry name" value="FAD/NAD-bd_sf"/>
</dbReference>
<organism evidence="7 8">
    <name type="scientific">Myxozyma melibiosi</name>
    <dbReference type="NCBI Taxonomy" id="54550"/>
    <lineage>
        <taxon>Eukaryota</taxon>
        <taxon>Fungi</taxon>
        <taxon>Dikarya</taxon>
        <taxon>Ascomycota</taxon>
        <taxon>Saccharomycotina</taxon>
        <taxon>Lipomycetes</taxon>
        <taxon>Lipomycetales</taxon>
        <taxon>Lipomycetaceae</taxon>
        <taxon>Myxozyma</taxon>
    </lineage>
</organism>
<dbReference type="SUPFAM" id="SSF51905">
    <property type="entry name" value="FAD/NAD(P)-binding domain"/>
    <property type="match status" value="1"/>
</dbReference>
<dbReference type="InterPro" id="IPR050493">
    <property type="entry name" value="FAD-dep_Monooxygenase_BioMet"/>
</dbReference>
<evidence type="ECO:0000313" key="8">
    <source>
        <dbReference type="Proteomes" id="UP001498771"/>
    </source>
</evidence>
<evidence type="ECO:0000256" key="5">
    <source>
        <dbReference type="ARBA" id="ARBA00023033"/>
    </source>
</evidence>
<dbReference type="PANTHER" id="PTHR13789">
    <property type="entry name" value="MONOOXYGENASE"/>
    <property type="match status" value="1"/>
</dbReference>
<keyword evidence="5 7" id="KW-0503">Monooxygenase</keyword>
<dbReference type="RefSeq" id="XP_064769993.1">
    <property type="nucleotide sequence ID" value="XM_064914804.1"/>
</dbReference>
<dbReference type="Gene3D" id="3.50.50.60">
    <property type="entry name" value="FAD/NAD(P)-binding domain"/>
    <property type="match status" value="1"/>
</dbReference>
<keyword evidence="2" id="KW-0285">Flavoprotein</keyword>
<dbReference type="GO" id="GO:0004497">
    <property type="term" value="F:monooxygenase activity"/>
    <property type="evidence" value="ECO:0007669"/>
    <property type="project" value="UniProtKB-KW"/>
</dbReference>
<proteinExistence type="inferred from homology"/>
<accession>A0ABR1FAT6</accession>
<reference evidence="7 8" key="1">
    <citation type="submission" date="2024-03" db="EMBL/GenBank/DDBJ databases">
        <title>Genome-scale model development and genomic sequencing of the oleaginous clade Lipomyces.</title>
        <authorList>
            <consortium name="Lawrence Berkeley National Laboratory"/>
            <person name="Czajka J.J."/>
            <person name="Han Y."/>
            <person name="Kim J."/>
            <person name="Mondo S.J."/>
            <person name="Hofstad B.A."/>
            <person name="Robles A."/>
            <person name="Haridas S."/>
            <person name="Riley R."/>
            <person name="LaButti K."/>
            <person name="Pangilinan J."/>
            <person name="Andreopoulos W."/>
            <person name="Lipzen A."/>
            <person name="Yan J."/>
            <person name="Wang M."/>
            <person name="Ng V."/>
            <person name="Grigoriev I.V."/>
            <person name="Spatafora J.W."/>
            <person name="Magnuson J.K."/>
            <person name="Baker S.E."/>
            <person name="Pomraning K.R."/>
        </authorList>
    </citation>
    <scope>NUCLEOTIDE SEQUENCE [LARGE SCALE GENOMIC DNA]</scope>
    <source>
        <strain evidence="7 8">Phaff 52-87</strain>
    </source>
</reference>
<keyword evidence="4" id="KW-0560">Oxidoreductase</keyword>
<evidence type="ECO:0000256" key="1">
    <source>
        <dbReference type="ARBA" id="ARBA00007992"/>
    </source>
</evidence>
<dbReference type="PRINTS" id="PR00420">
    <property type="entry name" value="RNGMNOXGNASE"/>
</dbReference>
<dbReference type="InterPro" id="IPR002938">
    <property type="entry name" value="FAD-bd"/>
</dbReference>
<gene>
    <name evidence="7" type="ORF">BZA70DRAFT_306366</name>
</gene>
<dbReference type="EMBL" id="JBBJBU010000002">
    <property type="protein sequence ID" value="KAK7206960.1"/>
    <property type="molecule type" value="Genomic_DNA"/>
</dbReference>
<evidence type="ECO:0000313" key="7">
    <source>
        <dbReference type="EMBL" id="KAK7206960.1"/>
    </source>
</evidence>
<evidence type="ECO:0000259" key="6">
    <source>
        <dbReference type="Pfam" id="PF01494"/>
    </source>
</evidence>
<dbReference type="Pfam" id="PF01494">
    <property type="entry name" value="FAD_binding_3"/>
    <property type="match status" value="1"/>
</dbReference>
<dbReference type="SUPFAM" id="SSF54373">
    <property type="entry name" value="FAD-linked reductases, C-terminal domain"/>
    <property type="match status" value="1"/>
</dbReference>
<comment type="caution">
    <text evidence="7">The sequence shown here is derived from an EMBL/GenBank/DDBJ whole genome shotgun (WGS) entry which is preliminary data.</text>
</comment>
<keyword evidence="3" id="KW-0274">FAD</keyword>
<evidence type="ECO:0000256" key="3">
    <source>
        <dbReference type="ARBA" id="ARBA00022827"/>
    </source>
</evidence>
<feature type="domain" description="FAD-binding" evidence="6">
    <location>
        <begin position="11"/>
        <end position="359"/>
    </location>
</feature>
<sequence length="417" mass="46165">MSFVAGSSTGVSVIVVGAGFAGLTAAIECVRHGHKVTLLESFPEVKALGDIISFGANAGRIFKRWEGVEEKLDKICLNTKGIHFKTYLGEEVYYQEWTPEETFGKPFNGHRGEIHEIVYEYAQKVGVDIKLGHRVTGYFETDSEAGVIANGERFTADAVFAADGVRSKGREIVLGYDDKPKSSGYAIFRTWFPSDKLAENPLTKFMCENGDNHCAWLGPDIHFIAATIKGAQDFSWVCTHKDDADIEESWQTPGKLEDALKVVEGWDPAVIEIVKATPPETLVDWKLVYRDPLPTWISPHARIALIGDAAHPFLPTSIQGASQAMEDGATLAVCLELSGKSKVPEAIRAYEKIRYERVRMAQKTGESTREKWHKADFANLKEKPDTIKLQRGEWLLGHDAETHAYEVYDGTVAALSS</sequence>
<evidence type="ECO:0000256" key="2">
    <source>
        <dbReference type="ARBA" id="ARBA00022630"/>
    </source>
</evidence>
<comment type="similarity">
    <text evidence="1">Belongs to the paxM FAD-dependent monooxygenase family.</text>
</comment>
<protein>
    <submittedName>
        <fullName evidence="7">Monooxygenase</fullName>
    </submittedName>
</protein>
<dbReference type="GeneID" id="90040316"/>
<dbReference type="Proteomes" id="UP001498771">
    <property type="component" value="Unassembled WGS sequence"/>
</dbReference>
<name>A0ABR1FAT6_9ASCO</name>